<evidence type="ECO:0000313" key="4">
    <source>
        <dbReference type="EMBL" id="RSE22942.1"/>
    </source>
</evidence>
<reference evidence="4 5" key="1">
    <citation type="submission" date="2018-10" db="EMBL/GenBank/DDBJ databases">
        <title>Transmission dynamics of multidrug resistant bacteria on intensive care unit surfaces.</title>
        <authorList>
            <person name="D'Souza A.W."/>
            <person name="Potter R.F."/>
            <person name="Wallace M."/>
            <person name="Shupe A."/>
            <person name="Patel S."/>
            <person name="Sun S."/>
            <person name="Gul D."/>
            <person name="Kwon J.H."/>
            <person name="Andleeb S."/>
            <person name="Burnham C.-A.D."/>
            <person name="Dantas G."/>
        </authorList>
    </citation>
    <scope>NUCLEOTIDE SEQUENCE [LARGE SCALE GENOMIC DNA]</scope>
    <source>
        <strain evidence="4 5">AS_373</strain>
    </source>
</reference>
<dbReference type="Pfam" id="PF13508">
    <property type="entry name" value="Acetyltransf_7"/>
    <property type="match status" value="1"/>
</dbReference>
<organism evidence="4 5">
    <name type="scientific">Atlantibacter subterraneus</name>
    <dbReference type="NCBI Taxonomy" id="255519"/>
    <lineage>
        <taxon>Bacteria</taxon>
        <taxon>Pseudomonadati</taxon>
        <taxon>Pseudomonadota</taxon>
        <taxon>Gammaproteobacteria</taxon>
        <taxon>Enterobacterales</taxon>
        <taxon>Enterobacteriaceae</taxon>
        <taxon>Atlantibacter</taxon>
    </lineage>
</organism>
<proteinExistence type="predicted"/>
<dbReference type="InterPro" id="IPR000182">
    <property type="entry name" value="GNAT_dom"/>
</dbReference>
<dbReference type="PANTHER" id="PTHR43800">
    <property type="entry name" value="PEPTIDYL-LYSINE N-ACETYLTRANSFERASE YJAB"/>
    <property type="match status" value="1"/>
</dbReference>
<accession>A0A3R9EGI8</accession>
<keyword evidence="1 4" id="KW-0808">Transferase</keyword>
<evidence type="ECO:0000256" key="2">
    <source>
        <dbReference type="ARBA" id="ARBA00023315"/>
    </source>
</evidence>
<dbReference type="OrthoDB" id="9789605at2"/>
<dbReference type="EMBL" id="RHXB01000015">
    <property type="protein sequence ID" value="RSE22942.1"/>
    <property type="molecule type" value="Genomic_DNA"/>
</dbReference>
<dbReference type="SUPFAM" id="SSF55729">
    <property type="entry name" value="Acyl-CoA N-acyltransferases (Nat)"/>
    <property type="match status" value="1"/>
</dbReference>
<name>A0A3R9EGI8_9ENTR</name>
<keyword evidence="2" id="KW-0012">Acyltransferase</keyword>
<feature type="domain" description="N-acetyltransferase" evidence="3">
    <location>
        <begin position="2"/>
        <end position="146"/>
    </location>
</feature>
<evidence type="ECO:0000259" key="3">
    <source>
        <dbReference type="PROSITE" id="PS51186"/>
    </source>
</evidence>
<comment type="caution">
    <text evidence="4">The sequence shown here is derived from an EMBL/GenBank/DDBJ whole genome shotgun (WGS) entry which is preliminary data.</text>
</comment>
<dbReference type="NCBIfam" id="NF007807">
    <property type="entry name" value="PRK10514.1"/>
    <property type="match status" value="1"/>
</dbReference>
<dbReference type="PROSITE" id="PS51186">
    <property type="entry name" value="GNAT"/>
    <property type="match status" value="1"/>
</dbReference>
<dbReference type="Proteomes" id="UP000275331">
    <property type="component" value="Unassembled WGS sequence"/>
</dbReference>
<protein>
    <submittedName>
        <fullName evidence="4">Acetyltransferase</fullName>
    </submittedName>
</protein>
<evidence type="ECO:0000313" key="5">
    <source>
        <dbReference type="Proteomes" id="UP000275331"/>
    </source>
</evidence>
<dbReference type="PANTHER" id="PTHR43800:SF1">
    <property type="entry name" value="PEPTIDYL-LYSINE N-ACETYLTRANSFERASE YJAB"/>
    <property type="match status" value="1"/>
</dbReference>
<gene>
    <name evidence="4" type="ORF">EGT71_19365</name>
</gene>
<dbReference type="AlphaFoldDB" id="A0A3R9EGI8"/>
<dbReference type="CDD" id="cd04301">
    <property type="entry name" value="NAT_SF"/>
    <property type="match status" value="1"/>
</dbReference>
<dbReference type="GO" id="GO:0016747">
    <property type="term" value="F:acyltransferase activity, transferring groups other than amino-acyl groups"/>
    <property type="evidence" value="ECO:0007669"/>
    <property type="project" value="InterPro"/>
</dbReference>
<sequence>MIMITTITPQEFPALIPVWESAVRATHDFLSEQDIAALRAQIPDYFPMVTLRVWRDPQGQIQGFVGLAGETIEMLFIDARCRGKGIGRALLTWAIEQGANQLDVNEQNPQALAFYQHCGFEVIGRSALDGQGRPFPLLHMRYVKPR</sequence>
<evidence type="ECO:0000256" key="1">
    <source>
        <dbReference type="ARBA" id="ARBA00022679"/>
    </source>
</evidence>
<dbReference type="InterPro" id="IPR016181">
    <property type="entry name" value="Acyl_CoA_acyltransferase"/>
</dbReference>
<dbReference type="Gene3D" id="3.40.630.30">
    <property type="match status" value="1"/>
</dbReference>